<dbReference type="EMBL" id="BNBI01000027">
    <property type="protein sequence ID" value="GHF35378.1"/>
    <property type="molecule type" value="Genomic_DNA"/>
</dbReference>
<reference evidence="3" key="1">
    <citation type="journal article" date="2014" name="Int. J. Syst. Evol. Microbiol.">
        <title>Complete genome sequence of Corynebacterium casei LMG S-19264T (=DSM 44701T), isolated from a smear-ripened cheese.</title>
        <authorList>
            <consortium name="US DOE Joint Genome Institute (JGI-PGF)"/>
            <person name="Walter F."/>
            <person name="Albersmeier A."/>
            <person name="Kalinowski J."/>
            <person name="Ruckert C."/>
        </authorList>
    </citation>
    <scope>NUCLEOTIDE SEQUENCE</scope>
    <source>
        <strain evidence="3">JCM 4477</strain>
    </source>
</reference>
<comment type="caution">
    <text evidence="3">The sequence shown here is derived from an EMBL/GenBank/DDBJ whole genome shotgun (WGS) entry which is preliminary data.</text>
</comment>
<dbReference type="PANTHER" id="PTHR40765:SF2">
    <property type="entry name" value="ESX-2 SECRETION SYSTEM ATPASE ECCB2"/>
    <property type="match status" value="1"/>
</dbReference>
<dbReference type="GO" id="GO:0005576">
    <property type="term" value="C:extracellular region"/>
    <property type="evidence" value="ECO:0007669"/>
    <property type="project" value="TreeGrafter"/>
</dbReference>
<evidence type="ECO:0000256" key="1">
    <source>
        <dbReference type="SAM" id="MobiDB-lite"/>
    </source>
</evidence>
<dbReference type="Gene3D" id="3.30.2390.20">
    <property type="entry name" value="Type VII secretion system EccB, repeat 1 domain"/>
    <property type="match status" value="1"/>
</dbReference>
<dbReference type="Pfam" id="PF05108">
    <property type="entry name" value="T7SS_ESX1_EccB"/>
    <property type="match status" value="1"/>
</dbReference>
<proteinExistence type="predicted"/>
<keyword evidence="2" id="KW-0812">Transmembrane</keyword>
<dbReference type="Proteomes" id="UP000630718">
    <property type="component" value="Unassembled WGS sequence"/>
</dbReference>
<keyword evidence="4" id="KW-1185">Reference proteome</keyword>
<dbReference type="NCBIfam" id="TIGR03919">
    <property type="entry name" value="T7SS_EccB"/>
    <property type="match status" value="1"/>
</dbReference>
<keyword evidence="2" id="KW-1133">Transmembrane helix</keyword>
<dbReference type="InterPro" id="IPR044857">
    <property type="entry name" value="T7SS_EccB_R1"/>
</dbReference>
<feature type="region of interest" description="Disordered" evidence="1">
    <location>
        <begin position="462"/>
        <end position="488"/>
    </location>
</feature>
<feature type="transmembrane region" description="Helical" evidence="2">
    <location>
        <begin position="41"/>
        <end position="61"/>
    </location>
</feature>
<dbReference type="PANTHER" id="PTHR40765">
    <property type="entry name" value="ESX-2 SECRETION SYSTEM ATPASE ECCB2"/>
    <property type="match status" value="1"/>
</dbReference>
<dbReference type="RefSeq" id="WP_190208599.1">
    <property type="nucleotide sequence ID" value="NZ_BNBI01000027.1"/>
</dbReference>
<protein>
    <submittedName>
        <fullName evidence="3">Type VII secretion protein EccB</fullName>
    </submittedName>
</protein>
<evidence type="ECO:0000256" key="2">
    <source>
        <dbReference type="SAM" id="Phobius"/>
    </source>
</evidence>
<reference evidence="3" key="2">
    <citation type="submission" date="2020-09" db="EMBL/GenBank/DDBJ databases">
        <authorList>
            <person name="Sun Q."/>
            <person name="Ohkuma M."/>
        </authorList>
    </citation>
    <scope>NUCLEOTIDE SEQUENCE</scope>
    <source>
        <strain evidence="3">JCM 4477</strain>
    </source>
</reference>
<dbReference type="InterPro" id="IPR007795">
    <property type="entry name" value="T7SS_EccB"/>
</dbReference>
<evidence type="ECO:0000313" key="3">
    <source>
        <dbReference type="EMBL" id="GHF35378.1"/>
    </source>
</evidence>
<feature type="region of interest" description="Disordered" evidence="1">
    <location>
        <begin position="317"/>
        <end position="346"/>
    </location>
</feature>
<name>A0A919B0M0_9ACTN</name>
<dbReference type="AlphaFoldDB" id="A0A919B0M0"/>
<keyword evidence="2" id="KW-0472">Membrane</keyword>
<gene>
    <name evidence="3" type="ORF">GCM10018772_70910</name>
</gene>
<accession>A0A919B0M0</accession>
<sequence>MQTKRDQVQAHMFLMSRLTTSMLRSDPDAPESPQGRTNRGVAMGVLIAVLVSAGAFVFGLIKPGTTGSWREARTLVVDEDTGASYLYLDGRLRPVRNHTSARLLVGGELKTTTVHSDSLDGVPRGAPVGITGAPQTVPDRLDPAPWLVCSRTGLGGSGSRPGTAIAVATQARGTDLDAGSALLVRAPDASLYLVWRGTRLRLDTEHGAVAALGYETTAPFPVTEAFLNALPLGPDLTPVTVAGQGRPGPRLDGRETRLGQVFRVAAPGSGTRYYVLRQDGLAPLTATEAALTLGSSPADGGGTGARVLGTDALSGHLAPGARGERSSSGVLPATPPRPVRAATGQSACVRVSPGTDRMRSSVSLLDTRRLGPAAQTPAEAMTPACVPADLITVPAGRGALVRALGAGGTAMGDTVYLVTDTGMKYRVPTAGALEALGFASSDVTVMPSALLSSLPTGPDLSPAAAALGRSTTTAPRCGPVAGAGHPAG</sequence>
<evidence type="ECO:0000313" key="4">
    <source>
        <dbReference type="Proteomes" id="UP000630718"/>
    </source>
</evidence>
<organism evidence="3 4">
    <name type="scientific">Streptomyces fumanus</name>
    <dbReference type="NCBI Taxonomy" id="67302"/>
    <lineage>
        <taxon>Bacteria</taxon>
        <taxon>Bacillati</taxon>
        <taxon>Actinomycetota</taxon>
        <taxon>Actinomycetes</taxon>
        <taxon>Kitasatosporales</taxon>
        <taxon>Streptomycetaceae</taxon>
        <taxon>Streptomyces</taxon>
    </lineage>
</organism>